<evidence type="ECO:0000256" key="8">
    <source>
        <dbReference type="ARBA" id="ARBA00023136"/>
    </source>
</evidence>
<dbReference type="InterPro" id="IPR028082">
    <property type="entry name" value="Peripla_BP_I"/>
</dbReference>
<protein>
    <recommendedName>
        <fullName evidence="13">Glutamate receptor</fullName>
    </recommendedName>
</protein>
<feature type="chain" id="PRO_5036481981" description="Glutamate receptor" evidence="16">
    <location>
        <begin position="41"/>
        <end position="900"/>
    </location>
</feature>
<dbReference type="InterPro" id="IPR019594">
    <property type="entry name" value="Glu/Gly-bd"/>
</dbReference>
<dbReference type="EMBL" id="JAAMPC010000001">
    <property type="protein sequence ID" value="KAG2329330.1"/>
    <property type="molecule type" value="Genomic_DNA"/>
</dbReference>
<gene>
    <name evidence="18" type="ORF">Bca52824_000510</name>
</gene>
<dbReference type="GO" id="GO:0016020">
    <property type="term" value="C:membrane"/>
    <property type="evidence" value="ECO:0007669"/>
    <property type="project" value="UniProtKB-SubCell"/>
</dbReference>
<comment type="subcellular location">
    <subcellularLocation>
        <location evidence="1">Membrane</location>
        <topology evidence="1">Multi-pass membrane protein</topology>
    </subcellularLocation>
</comment>
<keyword evidence="14" id="KW-1015">Disulfide bond</keyword>
<keyword evidence="12 13" id="KW-0407">Ion channel</keyword>
<keyword evidence="19" id="KW-1185">Reference proteome</keyword>
<evidence type="ECO:0000256" key="16">
    <source>
        <dbReference type="SAM" id="SignalP"/>
    </source>
</evidence>
<evidence type="ECO:0000256" key="5">
    <source>
        <dbReference type="ARBA" id="ARBA00022729"/>
    </source>
</evidence>
<dbReference type="Gene3D" id="1.10.287.70">
    <property type="match status" value="1"/>
</dbReference>
<keyword evidence="3 13" id="KW-0813">Transport</keyword>
<feature type="transmembrane region" description="Helical" evidence="15">
    <location>
        <begin position="591"/>
        <end position="609"/>
    </location>
</feature>
<dbReference type="Gene3D" id="3.40.190.10">
    <property type="entry name" value="Periplasmic binding protein-like II"/>
    <property type="match status" value="2"/>
</dbReference>
<dbReference type="PIRSF" id="PIRSF037090">
    <property type="entry name" value="Iontro_Glu-like_rcpt_pln"/>
    <property type="match status" value="1"/>
</dbReference>
<evidence type="ECO:0000256" key="6">
    <source>
        <dbReference type="ARBA" id="ARBA00022989"/>
    </source>
</evidence>
<reference evidence="18 19" key="1">
    <citation type="submission" date="2020-02" db="EMBL/GenBank/DDBJ databases">
        <authorList>
            <person name="Ma Q."/>
            <person name="Huang Y."/>
            <person name="Song X."/>
            <person name="Pei D."/>
        </authorList>
    </citation>
    <scope>NUCLEOTIDE SEQUENCE [LARGE SCALE GENOMIC DNA]</scope>
    <source>
        <strain evidence="18">Sxm20200214</strain>
        <tissue evidence="18">Leaf</tissue>
    </source>
</reference>
<dbReference type="GO" id="GO:0004930">
    <property type="term" value="F:G protein-coupled receptor activity"/>
    <property type="evidence" value="ECO:0007669"/>
    <property type="project" value="InterPro"/>
</dbReference>
<evidence type="ECO:0000256" key="9">
    <source>
        <dbReference type="ARBA" id="ARBA00023170"/>
    </source>
</evidence>
<dbReference type="InterPro" id="IPR000337">
    <property type="entry name" value="GPCR_3"/>
</dbReference>
<dbReference type="AlphaFoldDB" id="A0A8X7WHJ5"/>
<dbReference type="SMART" id="SM00079">
    <property type="entry name" value="PBPe"/>
    <property type="match status" value="1"/>
</dbReference>
<keyword evidence="11 13" id="KW-1071">Ligand-gated ion channel</keyword>
<feature type="disulfide bond" evidence="14">
    <location>
        <begin position="754"/>
        <end position="808"/>
    </location>
</feature>
<dbReference type="GO" id="GO:0009611">
    <property type="term" value="P:response to wounding"/>
    <property type="evidence" value="ECO:0007669"/>
    <property type="project" value="UniProtKB-ARBA"/>
</dbReference>
<keyword evidence="9 13" id="KW-0675">Receptor</keyword>
<dbReference type="InterPro" id="IPR001828">
    <property type="entry name" value="ANF_lig-bd_rcpt"/>
</dbReference>
<evidence type="ECO:0000256" key="14">
    <source>
        <dbReference type="PIRSR" id="PIRSR037090-50"/>
    </source>
</evidence>
<evidence type="ECO:0000256" key="12">
    <source>
        <dbReference type="ARBA" id="ARBA00023303"/>
    </source>
</evidence>
<dbReference type="Proteomes" id="UP000886595">
    <property type="component" value="Unassembled WGS sequence"/>
</dbReference>
<keyword evidence="4 15" id="KW-0812">Transmembrane</keyword>
<proteinExistence type="inferred from homology"/>
<sequence length="900" mass="99986">MGHSATCSTILTRSEEAAETEKMKWILLLLLLCDAVPLQGQTTNVSPRPQVVNIGSVFSFKSLIGKVIKVAMQAAVDDVNANPTVLNNTQLNIIMHDTKFNGFMSIMEPLRFMENETVAIIGPQRPTSARVVSHVATELKIPILSFTATDPTMSPRQFPFFIRTSQNDLFQMAAIADIVHHYGWREVIAIYGDDDYGQNGVAALGDNSFAPEPTRENITNLLIKVALSESRIIVVHAYFIWGLEVFNVAQYLGMMSSGYVWIATNWLSTIIETNSPLPFETINNIQGVIALRLHTPDSVMKKSFVQRWHNLTNVGLSTYGLYAYDTVWLLAHAIDDYLRRGGNVSFSKSPIASELRGGNLHLDALKVFDGGDIFLESILEVDRVGLTGRMKFTKDRNLVNPAFDVINVIGTGHRTIGYWSDHLGLSVTPPEVMENTSSSSSGQKLHSVVWPGQTTQNPRGWVFSNNGRHLRIGVPNRYRFEEVVSVQSNGIITGFCVDVFVAALSLLPYAVPFELVAFGNGHDNPSNSELVRLITAGVFDAGVGDITIITERTKMADFTQPYVESGLVVVAPVRKLGSSAMAFLRPFTPQMWLIAASSFLIVGAVIWCLEHKHNDEFEALLADKFSFSTLFFSHRETTVSNLGRIVLLIWLFVVLIINSSYTASLTSILTVHQLSSPIKGIETLETNNDPIGYPQGSFVRDYLVNELRIHESRLVPLRSPEEYEKALRDGPGKGGVAAVVDERAYIELFLSNRCEFGIVGQEFTKNGWGFAFPRNSPLAVDVSTAILQLSENGDLQRIRDKWLLRKACSLQGAEIEVDRLELKSFWGLFVVCGLACVVALAVYIVLMIRKYGRHCPVEAEVSIRRRSSPSASIHSFLSFVKEKEDDVKARSSRERQLEDI</sequence>
<dbReference type="FunFam" id="3.40.190.10:FF:000175">
    <property type="entry name" value="Glutamate receptor"/>
    <property type="match status" value="1"/>
</dbReference>
<comment type="function">
    <text evidence="13">Glutamate-gated receptor that probably acts as non-selective cation channel.</text>
</comment>
<keyword evidence="7 13" id="KW-0406">Ion transport</keyword>
<evidence type="ECO:0000256" key="7">
    <source>
        <dbReference type="ARBA" id="ARBA00023065"/>
    </source>
</evidence>
<feature type="domain" description="Ionotropic glutamate receptor C-terminal" evidence="17">
    <location>
        <begin position="471"/>
        <end position="805"/>
    </location>
</feature>
<evidence type="ECO:0000256" key="15">
    <source>
        <dbReference type="SAM" id="Phobius"/>
    </source>
</evidence>
<dbReference type="PANTHER" id="PTHR18966">
    <property type="entry name" value="IONOTROPIC GLUTAMATE RECEPTOR"/>
    <property type="match status" value="1"/>
</dbReference>
<evidence type="ECO:0000256" key="2">
    <source>
        <dbReference type="ARBA" id="ARBA00008685"/>
    </source>
</evidence>
<keyword evidence="10" id="KW-0325">Glycoprotein</keyword>
<dbReference type="FunFam" id="3.40.50.2300:FF:000081">
    <property type="entry name" value="Glutamate receptor"/>
    <property type="match status" value="1"/>
</dbReference>
<dbReference type="CDD" id="cd13686">
    <property type="entry name" value="GluR_Plant"/>
    <property type="match status" value="1"/>
</dbReference>
<dbReference type="GO" id="GO:0015276">
    <property type="term" value="F:ligand-gated monoatomic ion channel activity"/>
    <property type="evidence" value="ECO:0007669"/>
    <property type="project" value="InterPro"/>
</dbReference>
<feature type="transmembrane region" description="Helical" evidence="15">
    <location>
        <begin position="642"/>
        <end position="661"/>
    </location>
</feature>
<feature type="transmembrane region" description="Helical" evidence="15">
    <location>
        <begin position="825"/>
        <end position="846"/>
    </location>
</feature>
<dbReference type="OrthoDB" id="5984008at2759"/>
<name>A0A8X7WHJ5_BRACI</name>
<dbReference type="InterPro" id="IPR044440">
    <property type="entry name" value="GABAb_receptor_plant_PBP1"/>
</dbReference>
<dbReference type="Pfam" id="PF01094">
    <property type="entry name" value="ANF_receptor"/>
    <property type="match status" value="1"/>
</dbReference>
<comment type="caution">
    <text evidence="18">The sequence shown here is derived from an EMBL/GenBank/DDBJ whole genome shotgun (WGS) entry which is preliminary data.</text>
</comment>
<dbReference type="Pfam" id="PF00060">
    <property type="entry name" value="Lig_chan"/>
    <property type="match status" value="1"/>
</dbReference>
<dbReference type="InterPro" id="IPR015683">
    <property type="entry name" value="Ionotropic_Glu_rcpt"/>
</dbReference>
<dbReference type="InterPro" id="IPR001320">
    <property type="entry name" value="Iontro_rcpt_C"/>
</dbReference>
<dbReference type="Pfam" id="PF10613">
    <property type="entry name" value="Lig_chan-Glu_bd"/>
    <property type="match status" value="1"/>
</dbReference>
<dbReference type="SUPFAM" id="SSF53850">
    <property type="entry name" value="Periplasmic binding protein-like II"/>
    <property type="match status" value="1"/>
</dbReference>
<dbReference type="Gene3D" id="3.40.50.2300">
    <property type="match status" value="2"/>
</dbReference>
<dbReference type="FunFam" id="1.10.287.70:FF:000037">
    <property type="entry name" value="Glutamate receptor"/>
    <property type="match status" value="1"/>
</dbReference>
<evidence type="ECO:0000313" key="19">
    <source>
        <dbReference type="Proteomes" id="UP000886595"/>
    </source>
</evidence>
<evidence type="ECO:0000256" key="10">
    <source>
        <dbReference type="ARBA" id="ARBA00023180"/>
    </source>
</evidence>
<evidence type="ECO:0000313" key="18">
    <source>
        <dbReference type="EMBL" id="KAG2329330.1"/>
    </source>
</evidence>
<dbReference type="PRINTS" id="PR00248">
    <property type="entry name" value="GPCRMGR"/>
</dbReference>
<dbReference type="FunFam" id="3.40.190.10:FF:000054">
    <property type="entry name" value="Glutamate receptor"/>
    <property type="match status" value="1"/>
</dbReference>
<keyword evidence="6 15" id="KW-1133">Transmembrane helix</keyword>
<dbReference type="CDD" id="cd19990">
    <property type="entry name" value="PBP1_GABAb_receptor_plant"/>
    <property type="match status" value="1"/>
</dbReference>
<comment type="similarity">
    <text evidence="2 13">Belongs to the glutamate-gated ion channel (TC 1.A.10.1) family.</text>
</comment>
<feature type="signal peptide" evidence="16">
    <location>
        <begin position="1"/>
        <end position="40"/>
    </location>
</feature>
<dbReference type="InterPro" id="IPR017103">
    <property type="entry name" value="Iontropic_Glu_rcpt_pln"/>
</dbReference>
<evidence type="ECO:0000259" key="17">
    <source>
        <dbReference type="SMART" id="SM00079"/>
    </source>
</evidence>
<keyword evidence="8 13" id="KW-0472">Membrane</keyword>
<dbReference type="GO" id="GO:1901701">
    <property type="term" value="P:cellular response to oxygen-containing compound"/>
    <property type="evidence" value="ECO:0007669"/>
    <property type="project" value="UniProtKB-ARBA"/>
</dbReference>
<evidence type="ECO:0000256" key="13">
    <source>
        <dbReference type="PIRNR" id="PIRNR037090"/>
    </source>
</evidence>
<evidence type="ECO:0000256" key="3">
    <source>
        <dbReference type="ARBA" id="ARBA00022448"/>
    </source>
</evidence>
<accession>A0A8X7WHJ5</accession>
<dbReference type="SUPFAM" id="SSF53822">
    <property type="entry name" value="Periplasmic binding protein-like I"/>
    <property type="match status" value="1"/>
</dbReference>
<evidence type="ECO:0000256" key="1">
    <source>
        <dbReference type="ARBA" id="ARBA00004141"/>
    </source>
</evidence>
<organism evidence="18 19">
    <name type="scientific">Brassica carinata</name>
    <name type="common">Ethiopian mustard</name>
    <name type="synonym">Abyssinian cabbage</name>
    <dbReference type="NCBI Taxonomy" id="52824"/>
    <lineage>
        <taxon>Eukaryota</taxon>
        <taxon>Viridiplantae</taxon>
        <taxon>Streptophyta</taxon>
        <taxon>Embryophyta</taxon>
        <taxon>Tracheophyta</taxon>
        <taxon>Spermatophyta</taxon>
        <taxon>Magnoliopsida</taxon>
        <taxon>eudicotyledons</taxon>
        <taxon>Gunneridae</taxon>
        <taxon>Pentapetalae</taxon>
        <taxon>rosids</taxon>
        <taxon>malvids</taxon>
        <taxon>Brassicales</taxon>
        <taxon>Brassicaceae</taxon>
        <taxon>Brassiceae</taxon>
        <taxon>Brassica</taxon>
    </lineage>
</organism>
<evidence type="ECO:0000256" key="4">
    <source>
        <dbReference type="ARBA" id="ARBA00022692"/>
    </source>
</evidence>
<evidence type="ECO:0000256" key="11">
    <source>
        <dbReference type="ARBA" id="ARBA00023286"/>
    </source>
</evidence>
<keyword evidence="5 16" id="KW-0732">Signal</keyword>